<accession>A0A7C3EYX6</accession>
<sequence>MEYDFSQRRSMLYARPGRLITVYGESVEIRAPALEYSFVAGMIQAPAGLELRGRSGEFVVNGQRGCYFLKSRQGIVDSEPTLKIIPEQGTEVEITATKMDYNDVEGQFRATGNVRVRSGAGELVCDSAVFHPSGDSGVAWGSPKVKDSSGVAEGDTVVFYLKDRSLRQVAFHGRAKGQYRTNSGETVLVNGSQLSMELADGKIDVIEVANLISGQLIRHGAAERIGD</sequence>
<dbReference type="AlphaFoldDB" id="A0A7C3EYX6"/>
<name>A0A7C3EYX6_UNCW3</name>
<dbReference type="EMBL" id="DSTU01000004">
    <property type="protein sequence ID" value="HFJ53553.1"/>
    <property type="molecule type" value="Genomic_DNA"/>
</dbReference>
<evidence type="ECO:0000313" key="1">
    <source>
        <dbReference type="EMBL" id="HEA87714.1"/>
    </source>
</evidence>
<dbReference type="EMBL" id="DSLG01000008">
    <property type="protein sequence ID" value="HEA87714.1"/>
    <property type="molecule type" value="Genomic_DNA"/>
</dbReference>
<comment type="caution">
    <text evidence="2">The sequence shown here is derived from an EMBL/GenBank/DDBJ whole genome shotgun (WGS) entry which is preliminary data.</text>
</comment>
<evidence type="ECO:0000313" key="2">
    <source>
        <dbReference type="EMBL" id="HFJ53553.1"/>
    </source>
</evidence>
<proteinExistence type="predicted"/>
<organism evidence="2">
    <name type="scientific">candidate division WOR-3 bacterium</name>
    <dbReference type="NCBI Taxonomy" id="2052148"/>
    <lineage>
        <taxon>Bacteria</taxon>
        <taxon>Bacteria division WOR-3</taxon>
    </lineage>
</organism>
<gene>
    <name evidence="1" type="ORF">ENP94_06900</name>
    <name evidence="2" type="ORF">ENS16_02550</name>
</gene>
<dbReference type="Gene3D" id="2.60.450.10">
    <property type="entry name" value="Lipopolysaccharide (LPS) transport protein A like domain"/>
    <property type="match status" value="1"/>
</dbReference>
<protein>
    <recommendedName>
        <fullName evidence="3">Organic solvent tolerance-like N-terminal domain-containing protein</fullName>
    </recommendedName>
</protein>
<reference evidence="2" key="1">
    <citation type="journal article" date="2020" name="mSystems">
        <title>Genome- and Community-Level Interaction Insights into Carbon Utilization and Element Cycling Functions of Hydrothermarchaeota in Hydrothermal Sediment.</title>
        <authorList>
            <person name="Zhou Z."/>
            <person name="Liu Y."/>
            <person name="Xu W."/>
            <person name="Pan J."/>
            <person name="Luo Z.H."/>
            <person name="Li M."/>
        </authorList>
    </citation>
    <scope>NUCLEOTIDE SEQUENCE [LARGE SCALE GENOMIC DNA]</scope>
    <source>
        <strain evidence="1">SpSt-265</strain>
        <strain evidence="2">SpSt-465</strain>
    </source>
</reference>
<evidence type="ECO:0008006" key="3">
    <source>
        <dbReference type="Google" id="ProtNLM"/>
    </source>
</evidence>